<sequence length="157" mass="17534">MLHFICRLKVPVANSSPPLAPLPPISPFPLHRISNSCLRERQRTGDPSGVASVVDGVDRLLCDLFCPSTFIHPSQMAKPPQHTSFYSSHYIFLQATPLLDITVSTYIFPRHSARTTQRSHLHCIDPANVRAGKFIAITTRLQSTARRRSERTCFGAL</sequence>
<name>A0A4C1V315_EUMVA</name>
<dbReference type="Proteomes" id="UP000299102">
    <property type="component" value="Unassembled WGS sequence"/>
</dbReference>
<dbReference type="EMBL" id="BGZK01000260">
    <property type="protein sequence ID" value="GBP32484.1"/>
    <property type="molecule type" value="Genomic_DNA"/>
</dbReference>
<protein>
    <submittedName>
        <fullName evidence="1">Uncharacterized protein</fullName>
    </submittedName>
</protein>
<proteinExistence type="predicted"/>
<accession>A0A4C1V315</accession>
<keyword evidence="2" id="KW-1185">Reference proteome</keyword>
<evidence type="ECO:0000313" key="1">
    <source>
        <dbReference type="EMBL" id="GBP32484.1"/>
    </source>
</evidence>
<organism evidence="1 2">
    <name type="scientific">Eumeta variegata</name>
    <name type="common">Bagworm moth</name>
    <name type="synonym">Eumeta japonica</name>
    <dbReference type="NCBI Taxonomy" id="151549"/>
    <lineage>
        <taxon>Eukaryota</taxon>
        <taxon>Metazoa</taxon>
        <taxon>Ecdysozoa</taxon>
        <taxon>Arthropoda</taxon>
        <taxon>Hexapoda</taxon>
        <taxon>Insecta</taxon>
        <taxon>Pterygota</taxon>
        <taxon>Neoptera</taxon>
        <taxon>Endopterygota</taxon>
        <taxon>Lepidoptera</taxon>
        <taxon>Glossata</taxon>
        <taxon>Ditrysia</taxon>
        <taxon>Tineoidea</taxon>
        <taxon>Psychidae</taxon>
        <taxon>Oiketicinae</taxon>
        <taxon>Eumeta</taxon>
    </lineage>
</organism>
<reference evidence="1 2" key="1">
    <citation type="journal article" date="2019" name="Commun. Biol.">
        <title>The bagworm genome reveals a unique fibroin gene that provides high tensile strength.</title>
        <authorList>
            <person name="Kono N."/>
            <person name="Nakamura H."/>
            <person name="Ohtoshi R."/>
            <person name="Tomita M."/>
            <person name="Numata K."/>
            <person name="Arakawa K."/>
        </authorList>
    </citation>
    <scope>NUCLEOTIDE SEQUENCE [LARGE SCALE GENOMIC DNA]</scope>
</reference>
<dbReference type="AlphaFoldDB" id="A0A4C1V315"/>
<gene>
    <name evidence="1" type="ORF">EVAR_24648_1</name>
</gene>
<comment type="caution">
    <text evidence="1">The sequence shown here is derived from an EMBL/GenBank/DDBJ whole genome shotgun (WGS) entry which is preliminary data.</text>
</comment>
<evidence type="ECO:0000313" key="2">
    <source>
        <dbReference type="Proteomes" id="UP000299102"/>
    </source>
</evidence>